<evidence type="ECO:0000313" key="2">
    <source>
        <dbReference type="EMBL" id="EJK76045.1"/>
    </source>
</evidence>
<evidence type="ECO:0000313" key="3">
    <source>
        <dbReference type="Proteomes" id="UP000266841"/>
    </source>
</evidence>
<dbReference type="AlphaFoldDB" id="K0TF53"/>
<keyword evidence="3" id="KW-1185">Reference proteome</keyword>
<name>K0TF53_THAOC</name>
<comment type="caution">
    <text evidence="2">The sequence shown here is derived from an EMBL/GenBank/DDBJ whole genome shotgun (WGS) entry which is preliminary data.</text>
</comment>
<reference evidence="2 3" key="1">
    <citation type="journal article" date="2012" name="Genome Biol.">
        <title>Genome and low-iron response of an oceanic diatom adapted to chronic iron limitation.</title>
        <authorList>
            <person name="Lommer M."/>
            <person name="Specht M."/>
            <person name="Roy A.S."/>
            <person name="Kraemer L."/>
            <person name="Andreson R."/>
            <person name="Gutowska M.A."/>
            <person name="Wolf J."/>
            <person name="Bergner S.V."/>
            <person name="Schilhabel M.B."/>
            <person name="Klostermeier U.C."/>
            <person name="Beiko R.G."/>
            <person name="Rosenstiel P."/>
            <person name="Hippler M."/>
            <person name="Laroche J."/>
        </authorList>
    </citation>
    <scope>NUCLEOTIDE SEQUENCE [LARGE SCALE GENOMIC DNA]</scope>
    <source>
        <strain evidence="2 3">CCMP1005</strain>
    </source>
</reference>
<feature type="compositionally biased region" description="Polar residues" evidence="1">
    <location>
        <begin position="1"/>
        <end position="12"/>
    </location>
</feature>
<accession>K0TF53</accession>
<gene>
    <name evidence="2" type="ORF">THAOC_02214</name>
</gene>
<dbReference type="Proteomes" id="UP000266841">
    <property type="component" value="Unassembled WGS sequence"/>
</dbReference>
<organism evidence="2 3">
    <name type="scientific">Thalassiosira oceanica</name>
    <name type="common">Marine diatom</name>
    <dbReference type="NCBI Taxonomy" id="159749"/>
    <lineage>
        <taxon>Eukaryota</taxon>
        <taxon>Sar</taxon>
        <taxon>Stramenopiles</taxon>
        <taxon>Ochrophyta</taxon>
        <taxon>Bacillariophyta</taxon>
        <taxon>Coscinodiscophyceae</taxon>
        <taxon>Thalassiosirophycidae</taxon>
        <taxon>Thalassiosirales</taxon>
        <taxon>Thalassiosiraceae</taxon>
        <taxon>Thalassiosira</taxon>
    </lineage>
</organism>
<feature type="region of interest" description="Disordered" evidence="1">
    <location>
        <begin position="1"/>
        <end position="55"/>
    </location>
</feature>
<protein>
    <submittedName>
        <fullName evidence="2">Uncharacterized protein</fullName>
    </submittedName>
</protein>
<proteinExistence type="predicted"/>
<sequence length="203" mass="22036">MDLLSRSKNTADVRTYQRGGAAKGEDRPSSSLAGVCFRGGGPDGPSSTGPSSSDLLLLRPTIREDGTSPIPRALRHDPGSPHETVTEYTGVLWFLPTRNRGVRFREILRVLSISDDGSSSTVECQTQYHDGSAWRVCSRVVCVLRSAGKGEEEDVAAGTVQMDVRSELLVRLPMPRIARDAVGRRISSTFEAVAMEFISNSLK</sequence>
<dbReference type="EMBL" id="AGNL01002572">
    <property type="protein sequence ID" value="EJK76045.1"/>
    <property type="molecule type" value="Genomic_DNA"/>
</dbReference>
<evidence type="ECO:0000256" key="1">
    <source>
        <dbReference type="SAM" id="MobiDB-lite"/>
    </source>
</evidence>
<feature type="compositionally biased region" description="Low complexity" evidence="1">
    <location>
        <begin position="44"/>
        <end position="55"/>
    </location>
</feature>